<reference evidence="8 9" key="1">
    <citation type="submission" date="2019-07" db="EMBL/GenBank/DDBJ databases">
        <title>Rhodococcus cavernicolus sp. nov., isolated from a cave.</title>
        <authorList>
            <person name="Lee S.D."/>
        </authorList>
    </citation>
    <scope>NUCLEOTIDE SEQUENCE [LARGE SCALE GENOMIC DNA]</scope>
    <source>
        <strain evidence="8 9">C1-24</strain>
    </source>
</reference>
<comment type="similarity">
    <text evidence="2">Belongs to the NADH dehydrogenase family.</text>
</comment>
<dbReference type="PRINTS" id="PR00368">
    <property type="entry name" value="FADPNR"/>
</dbReference>
<gene>
    <name evidence="8" type="ORF">FOY51_14215</name>
</gene>
<keyword evidence="4" id="KW-0274">FAD</keyword>
<dbReference type="SUPFAM" id="SSF51905">
    <property type="entry name" value="FAD/NAD(P)-binding domain"/>
    <property type="match status" value="1"/>
</dbReference>
<evidence type="ECO:0000313" key="9">
    <source>
        <dbReference type="Proteomes" id="UP000322244"/>
    </source>
</evidence>
<evidence type="ECO:0000256" key="4">
    <source>
        <dbReference type="ARBA" id="ARBA00022827"/>
    </source>
</evidence>
<dbReference type="Proteomes" id="UP000322244">
    <property type="component" value="Unassembled WGS sequence"/>
</dbReference>
<dbReference type="InterPro" id="IPR023753">
    <property type="entry name" value="FAD/NAD-binding_dom"/>
</dbReference>
<dbReference type="EMBL" id="VLNY01000006">
    <property type="protein sequence ID" value="KAA0022153.1"/>
    <property type="molecule type" value="Genomic_DNA"/>
</dbReference>
<proteinExistence type="inferred from homology"/>
<dbReference type="PANTHER" id="PTHR42913">
    <property type="entry name" value="APOPTOSIS-INDUCING FACTOR 1"/>
    <property type="match status" value="1"/>
</dbReference>
<dbReference type="PANTHER" id="PTHR42913:SF3">
    <property type="entry name" value="64 KDA MITOCHONDRIAL NADH DEHYDROGENASE (EUROFUNG)"/>
    <property type="match status" value="1"/>
</dbReference>
<keyword evidence="5" id="KW-0560">Oxidoreductase</keyword>
<dbReference type="RefSeq" id="WP_149430914.1">
    <property type="nucleotide sequence ID" value="NZ_VLNY01000006.1"/>
</dbReference>
<evidence type="ECO:0000256" key="5">
    <source>
        <dbReference type="ARBA" id="ARBA00023002"/>
    </source>
</evidence>
<evidence type="ECO:0000256" key="1">
    <source>
        <dbReference type="ARBA" id="ARBA00001974"/>
    </source>
</evidence>
<keyword evidence="3" id="KW-0285">Flavoprotein</keyword>
<evidence type="ECO:0000259" key="7">
    <source>
        <dbReference type="Pfam" id="PF07992"/>
    </source>
</evidence>
<dbReference type="Pfam" id="PF07992">
    <property type="entry name" value="Pyr_redox_2"/>
    <property type="match status" value="1"/>
</dbReference>
<dbReference type="GO" id="GO:0003955">
    <property type="term" value="F:NAD(P)H dehydrogenase (quinone) activity"/>
    <property type="evidence" value="ECO:0007669"/>
    <property type="project" value="TreeGrafter"/>
</dbReference>
<evidence type="ECO:0000256" key="6">
    <source>
        <dbReference type="SAM" id="MobiDB-lite"/>
    </source>
</evidence>
<dbReference type="Gene3D" id="3.50.50.100">
    <property type="match status" value="1"/>
</dbReference>
<protein>
    <recommendedName>
        <fullName evidence="7">FAD/NAD(P)-binding domain-containing protein</fullName>
    </recommendedName>
</protein>
<dbReference type="AlphaFoldDB" id="A0A5A7SC38"/>
<comment type="caution">
    <text evidence="8">The sequence shown here is derived from an EMBL/GenBank/DDBJ whole genome shotgun (WGS) entry which is preliminary data.</text>
</comment>
<name>A0A5A7SC38_9NOCA</name>
<comment type="cofactor">
    <cofactor evidence="1">
        <name>FAD</name>
        <dbReference type="ChEBI" id="CHEBI:57692"/>
    </cofactor>
</comment>
<accession>A0A5A7SC38</accession>
<dbReference type="OrthoDB" id="9784880at2"/>
<sequence>MSSSTNDTDASAHKVVVLGAGYAGVLAANRILSSLHRDRSFGDGPSCRITVVNPRPDFVERIRLHEVAAGTRDSASTPLSDVLHPEARLIVGSAKLIDPDEHVVEVVVDGTVESIWYDTLIYAAGSATANSVPGVDRYAYRVGDVDSAHDLRAALGVLPAHSRVQVVGGGATAVETASEIAWQYPELDVVIACSGEVLGVMPNKARRKIVAKLTALGVYIREHTAVTEVSERAISTANGDRLEFDLCVWTASFAVPDIAYRSGLATDEIGRLRVDATLTCIDNPDIVGAGDAVVTPPDVGAHLRMGCATALPLGAQAAQTVLARLRGEQPAPMSIGFVAQCISLGRKAGVIQFVHADDSPRSAMLSGRLGASVKESICKMTLRSLIKEQTRPGAYRSPKGPTRAPLPETTTR</sequence>
<evidence type="ECO:0000256" key="2">
    <source>
        <dbReference type="ARBA" id="ARBA00005272"/>
    </source>
</evidence>
<dbReference type="GO" id="GO:0019646">
    <property type="term" value="P:aerobic electron transport chain"/>
    <property type="evidence" value="ECO:0007669"/>
    <property type="project" value="TreeGrafter"/>
</dbReference>
<feature type="domain" description="FAD/NAD(P)-binding" evidence="7">
    <location>
        <begin position="14"/>
        <end position="296"/>
    </location>
</feature>
<organism evidence="8 9">
    <name type="scientific">Antrihabitans cavernicola</name>
    <dbReference type="NCBI Taxonomy" id="2495913"/>
    <lineage>
        <taxon>Bacteria</taxon>
        <taxon>Bacillati</taxon>
        <taxon>Actinomycetota</taxon>
        <taxon>Actinomycetes</taxon>
        <taxon>Mycobacteriales</taxon>
        <taxon>Nocardiaceae</taxon>
        <taxon>Antrihabitans</taxon>
    </lineage>
</organism>
<evidence type="ECO:0000313" key="8">
    <source>
        <dbReference type="EMBL" id="KAA0022153.1"/>
    </source>
</evidence>
<feature type="region of interest" description="Disordered" evidence="6">
    <location>
        <begin position="389"/>
        <end position="412"/>
    </location>
</feature>
<keyword evidence="9" id="KW-1185">Reference proteome</keyword>
<dbReference type="InterPro" id="IPR051169">
    <property type="entry name" value="NADH-Q_oxidoreductase"/>
</dbReference>
<evidence type="ECO:0000256" key="3">
    <source>
        <dbReference type="ARBA" id="ARBA00022630"/>
    </source>
</evidence>
<dbReference type="InterPro" id="IPR036188">
    <property type="entry name" value="FAD/NAD-bd_sf"/>
</dbReference>